<dbReference type="Pfam" id="PF03947">
    <property type="entry name" value="Ribosomal_L2_C"/>
    <property type="match status" value="1"/>
</dbReference>
<dbReference type="Gene3D" id="2.40.50.140">
    <property type="entry name" value="Nucleic acid-binding proteins"/>
    <property type="match status" value="1"/>
</dbReference>
<evidence type="ECO:0000256" key="4">
    <source>
        <dbReference type="ARBA" id="ARBA00022980"/>
    </source>
</evidence>
<dbReference type="HAMAP" id="MF_01320_B">
    <property type="entry name" value="Ribosomal_uL2_B"/>
    <property type="match status" value="1"/>
</dbReference>
<dbReference type="GO" id="GO:0002181">
    <property type="term" value="P:cytoplasmic translation"/>
    <property type="evidence" value="ECO:0007669"/>
    <property type="project" value="TreeGrafter"/>
</dbReference>
<evidence type="ECO:0000256" key="6">
    <source>
        <dbReference type="ARBA" id="ARBA00035242"/>
    </source>
</evidence>
<feature type="region of interest" description="Disordered" evidence="8">
    <location>
        <begin position="213"/>
        <end position="277"/>
    </location>
</feature>
<dbReference type="Gene3D" id="2.30.30.30">
    <property type="match status" value="1"/>
</dbReference>
<evidence type="ECO:0000259" key="9">
    <source>
        <dbReference type="SMART" id="SM01382"/>
    </source>
</evidence>
<dbReference type="InterPro" id="IPR022671">
    <property type="entry name" value="Ribosomal_uL2_CS"/>
</dbReference>
<dbReference type="GO" id="GO:0003735">
    <property type="term" value="F:structural constituent of ribosome"/>
    <property type="evidence" value="ECO:0007669"/>
    <property type="project" value="InterPro"/>
</dbReference>
<dbReference type="EMBL" id="ADHO01000173">
    <property type="protein sequence ID" value="EFX41695.1"/>
    <property type="molecule type" value="Genomic_DNA"/>
</dbReference>
<dbReference type="Gene3D" id="4.10.950.10">
    <property type="entry name" value="Ribosomal protein L2, domain 3"/>
    <property type="match status" value="1"/>
</dbReference>
<proteinExistence type="inferred from homology"/>
<dbReference type="GO" id="GO:0019843">
    <property type="term" value="F:rRNA binding"/>
    <property type="evidence" value="ECO:0007669"/>
    <property type="project" value="UniProtKB-UniRule"/>
</dbReference>
<keyword evidence="4 7" id="KW-0689">Ribosomal protein</keyword>
<reference evidence="11 12" key="1">
    <citation type="journal article" date="2011" name="Vet. Res.">
        <title>Genome sequence of Helicobacter suis supports its role in gastric pathology.</title>
        <authorList>
            <person name="Vermoote M."/>
            <person name="Vandekerckhove T.T."/>
            <person name="Flahou B."/>
            <person name="Pasmans F."/>
            <person name="Smet A."/>
            <person name="De Groote D."/>
            <person name="Van Criekinge W."/>
            <person name="Ducatelle R."/>
            <person name="Haesebrouck F."/>
        </authorList>
    </citation>
    <scope>NUCLEOTIDE SEQUENCE [LARGE SCALE GENOMIC DNA]</scope>
    <source>
        <strain evidence="11 12">HS5</strain>
    </source>
</reference>
<feature type="domain" description="Large ribosomal subunit protein uL2 C-terminal" evidence="9">
    <location>
        <begin position="126"/>
        <end position="254"/>
    </location>
</feature>
<dbReference type="PANTHER" id="PTHR13691">
    <property type="entry name" value="RIBOSOMAL PROTEIN L2"/>
    <property type="match status" value="1"/>
</dbReference>
<dbReference type="FunFam" id="4.10.950.10:FF:000001">
    <property type="entry name" value="50S ribosomal protein L2"/>
    <property type="match status" value="1"/>
</dbReference>
<dbReference type="SMART" id="SM01382">
    <property type="entry name" value="Ribosomal_L2_C"/>
    <property type="match status" value="1"/>
</dbReference>
<dbReference type="SMART" id="SM01383">
    <property type="entry name" value="Ribosomal_L2"/>
    <property type="match status" value="1"/>
</dbReference>
<dbReference type="SUPFAM" id="SSF50104">
    <property type="entry name" value="Translation proteins SH3-like domain"/>
    <property type="match status" value="1"/>
</dbReference>
<feature type="domain" description="Large ribosomal subunit protein uL2 RNA-binding" evidence="10">
    <location>
        <begin position="43"/>
        <end position="119"/>
    </location>
</feature>
<evidence type="ECO:0000313" key="11">
    <source>
        <dbReference type="EMBL" id="EFX41695.1"/>
    </source>
</evidence>
<dbReference type="GO" id="GO:0016740">
    <property type="term" value="F:transferase activity"/>
    <property type="evidence" value="ECO:0007669"/>
    <property type="project" value="InterPro"/>
</dbReference>
<organism evidence="11 12">
    <name type="scientific">Helicobacter suis HS5</name>
    <dbReference type="NCBI Taxonomy" id="710394"/>
    <lineage>
        <taxon>Bacteria</taxon>
        <taxon>Pseudomonadati</taxon>
        <taxon>Campylobacterota</taxon>
        <taxon>Epsilonproteobacteria</taxon>
        <taxon>Campylobacterales</taxon>
        <taxon>Helicobacteraceae</taxon>
        <taxon>Helicobacter</taxon>
    </lineage>
</organism>
<dbReference type="InterPro" id="IPR012340">
    <property type="entry name" value="NA-bd_OB-fold"/>
</dbReference>
<evidence type="ECO:0000313" key="12">
    <source>
        <dbReference type="Proteomes" id="UP000054093"/>
    </source>
</evidence>
<feature type="compositionally biased region" description="Basic residues" evidence="8">
    <location>
        <begin position="258"/>
        <end position="277"/>
    </location>
</feature>
<dbReference type="FunFam" id="2.30.30.30:FF:000001">
    <property type="entry name" value="50S ribosomal protein L2"/>
    <property type="match status" value="1"/>
</dbReference>
<dbReference type="Proteomes" id="UP000054093">
    <property type="component" value="Unassembled WGS sequence"/>
</dbReference>
<comment type="function">
    <text evidence="7">One of the primary rRNA binding proteins. Required for association of the 30S and 50S subunits to form the 70S ribosome, for tRNA binding and peptide bond formation. It has been suggested to have peptidyltransferase activity; this is somewhat controversial. Makes several contacts with the 16S rRNA in the 70S ribosome.</text>
</comment>
<dbReference type="PANTHER" id="PTHR13691:SF5">
    <property type="entry name" value="LARGE RIBOSOMAL SUBUNIT PROTEIN UL2M"/>
    <property type="match status" value="1"/>
</dbReference>
<dbReference type="PROSITE" id="PS00467">
    <property type="entry name" value="RIBOSOMAL_L2"/>
    <property type="match status" value="1"/>
</dbReference>
<evidence type="ECO:0000259" key="10">
    <source>
        <dbReference type="SMART" id="SM01383"/>
    </source>
</evidence>
<evidence type="ECO:0000256" key="8">
    <source>
        <dbReference type="SAM" id="MobiDB-lite"/>
    </source>
</evidence>
<dbReference type="InterPro" id="IPR014726">
    <property type="entry name" value="Ribosomal_uL2_dom3"/>
</dbReference>
<keyword evidence="5 7" id="KW-0687">Ribonucleoprotein</keyword>
<dbReference type="InterPro" id="IPR008991">
    <property type="entry name" value="Translation_prot_SH3-like_sf"/>
</dbReference>
<evidence type="ECO:0000256" key="1">
    <source>
        <dbReference type="ARBA" id="ARBA00005636"/>
    </source>
</evidence>
<dbReference type="GO" id="GO:0015934">
    <property type="term" value="C:large ribosomal subunit"/>
    <property type="evidence" value="ECO:0007669"/>
    <property type="project" value="InterPro"/>
</dbReference>
<evidence type="ECO:0000256" key="3">
    <source>
        <dbReference type="ARBA" id="ARBA00022884"/>
    </source>
</evidence>
<keyword evidence="2 7" id="KW-0699">rRNA-binding</keyword>
<dbReference type="InterPro" id="IPR022666">
    <property type="entry name" value="Ribosomal_uL2_RNA-bd_dom"/>
</dbReference>
<keyword evidence="3 7" id="KW-0694">RNA-binding</keyword>
<protein>
    <recommendedName>
        <fullName evidence="6 7">Large ribosomal subunit protein uL2</fullName>
    </recommendedName>
</protein>
<dbReference type="FunFam" id="2.40.50.140:FF:000003">
    <property type="entry name" value="50S ribosomal protein L2"/>
    <property type="match status" value="1"/>
</dbReference>
<comment type="caution">
    <text evidence="11">The sequence shown here is derived from an EMBL/GenBank/DDBJ whole genome shotgun (WGS) entry which is preliminary data.</text>
</comment>
<dbReference type="InterPro" id="IPR002171">
    <property type="entry name" value="Ribosomal_uL2"/>
</dbReference>
<dbReference type="SUPFAM" id="SSF50249">
    <property type="entry name" value="Nucleic acid-binding proteins"/>
    <property type="match status" value="1"/>
</dbReference>
<dbReference type="InterPro" id="IPR022669">
    <property type="entry name" value="Ribosomal_uL2_C"/>
</dbReference>
<dbReference type="Pfam" id="PF00181">
    <property type="entry name" value="Ribosomal_L2_N"/>
    <property type="match status" value="1"/>
</dbReference>
<dbReference type="PIRSF" id="PIRSF002158">
    <property type="entry name" value="Ribosomal_L2"/>
    <property type="match status" value="1"/>
</dbReference>
<comment type="similarity">
    <text evidence="1 7">Belongs to the universal ribosomal protein uL2 family.</text>
</comment>
<dbReference type="AlphaFoldDB" id="E7G4K2"/>
<dbReference type="InterPro" id="IPR005880">
    <property type="entry name" value="Ribosomal_uL2_bac/org-type"/>
</dbReference>
<dbReference type="NCBIfam" id="TIGR01171">
    <property type="entry name" value="rplB_bact"/>
    <property type="match status" value="1"/>
</dbReference>
<evidence type="ECO:0000256" key="2">
    <source>
        <dbReference type="ARBA" id="ARBA00022730"/>
    </source>
</evidence>
<evidence type="ECO:0000256" key="5">
    <source>
        <dbReference type="ARBA" id="ARBA00023274"/>
    </source>
</evidence>
<dbReference type="InterPro" id="IPR014722">
    <property type="entry name" value="Rib_uL2_dom2"/>
</dbReference>
<name>E7G4K2_9HELI</name>
<accession>E7G4K2</accession>
<sequence length="277" mass="30349">MMAIKTYKPYTPSRRSMSTLSSADISAKPSVRKLLIKLPVHAGRNHQGRITSRHKEGGAKRLYRIIDFKRDKFGIEGKVASIEYDPYRNARIALIIYPDGDKRYILQPSGLKVGDTIIAAEGGLDIKPGFAMKLRSIPIGTIVHNVEMHPGAGGQLARSAGMSAQIMGKEGKYTTLRMPSGEMRYILSECMATIGVVGNEDFINTTIGKAGRNRYKRVRPQTRGSAMNPVDHPHGGGEGKTGSSGHPVSPWGLPTKGYKTRHKKASDRLIISRKKGK</sequence>
<comment type="subunit">
    <text evidence="7">Part of the 50S ribosomal subunit. Forms a bridge to the 30S subunit in the 70S ribosome.</text>
</comment>
<evidence type="ECO:0000256" key="7">
    <source>
        <dbReference type="HAMAP-Rule" id="MF_01320"/>
    </source>
</evidence>
<gene>
    <name evidence="7 11" type="primary">rplB</name>
    <name evidence="11" type="ORF">HSUHS5_0913</name>
</gene>